<reference evidence="5" key="1">
    <citation type="submission" date="2022-08" db="EMBL/GenBank/DDBJ databases">
        <authorList>
            <person name="Marques A."/>
        </authorList>
    </citation>
    <scope>NUCLEOTIDE SEQUENCE</scope>
    <source>
        <strain evidence="5">RhyPub2mFocal</strain>
        <tissue evidence="5">Leaves</tissue>
    </source>
</reference>
<evidence type="ECO:0000259" key="3">
    <source>
        <dbReference type="Pfam" id="PF08387"/>
    </source>
</evidence>
<dbReference type="AlphaFoldDB" id="A0AAV8C5Q2"/>
<sequence>MTSEPTRPQPTNPRPSVSPTCSNMSSTTGKPLEPKGPDFISLLPDCVLISVLSLLPMEEAARTSVLSSRWRHLWKATPLRQDFLSDEETVSRIFNSHHGPIKSLCLSLLPSSRALSTDRLLETAVQRGIPKLTLFCYRTTTYELPTFLLRCNSLHHLSLSYCRFPKTLPPSIFPNLKELRLTCVPPDNNLFQFLLPNCVSLETLHLISKSTREAPVISISSPSLRKLVFDRLVYDWEFRLEFIVKDAPNLESLMIGEYGTRYCTVKVLDAPKLQLLGFLCVAFKVLQLGGTLLQQQPASVFQVNAMPCRITMLSSVKTLAIKMEHSYDKTILDLLRCFPCLENLYILKYKGSCDKNYLDKSIWDEHGFLSFLGHLKTVTVKGFYGNQSDVELVRYLVVHGMVLRKITLLCSKGFSQKFAEDKKRQFCIEKRASSDLELVFLRDAKSNVHFSLWNELIFFEKAR</sequence>
<dbReference type="Gene3D" id="3.80.10.10">
    <property type="entry name" value="Ribonuclease Inhibitor"/>
    <property type="match status" value="1"/>
</dbReference>
<dbReference type="EMBL" id="JAMFTS010000005">
    <property type="protein sequence ID" value="KAJ4749882.1"/>
    <property type="molecule type" value="Genomic_DNA"/>
</dbReference>
<dbReference type="InterPro" id="IPR053781">
    <property type="entry name" value="F-box_AtFBL13-like"/>
</dbReference>
<evidence type="ECO:0000259" key="2">
    <source>
        <dbReference type="Pfam" id="PF00646"/>
    </source>
</evidence>
<feature type="region of interest" description="Disordered" evidence="1">
    <location>
        <begin position="1"/>
        <end position="33"/>
    </location>
</feature>
<dbReference type="SUPFAM" id="SSF81383">
    <property type="entry name" value="F-box domain"/>
    <property type="match status" value="1"/>
</dbReference>
<feature type="domain" description="F-box/LRR-repeat protein 15/At3g58940/PEG3-like LRR" evidence="4">
    <location>
        <begin position="118"/>
        <end position="346"/>
    </location>
</feature>
<name>A0AAV8C5Q2_9POAL</name>
<dbReference type="Pfam" id="PF08387">
    <property type="entry name" value="FBD"/>
    <property type="match status" value="1"/>
</dbReference>
<proteinExistence type="predicted"/>
<evidence type="ECO:0000313" key="5">
    <source>
        <dbReference type="EMBL" id="KAJ4749882.1"/>
    </source>
</evidence>
<protein>
    <submittedName>
        <fullName evidence="5">FBD-associated F-box protein</fullName>
    </submittedName>
</protein>
<dbReference type="InterPro" id="IPR006566">
    <property type="entry name" value="FBD"/>
</dbReference>
<organism evidence="5 6">
    <name type="scientific">Rhynchospora pubera</name>
    <dbReference type="NCBI Taxonomy" id="906938"/>
    <lineage>
        <taxon>Eukaryota</taxon>
        <taxon>Viridiplantae</taxon>
        <taxon>Streptophyta</taxon>
        <taxon>Embryophyta</taxon>
        <taxon>Tracheophyta</taxon>
        <taxon>Spermatophyta</taxon>
        <taxon>Magnoliopsida</taxon>
        <taxon>Liliopsida</taxon>
        <taxon>Poales</taxon>
        <taxon>Cyperaceae</taxon>
        <taxon>Cyperoideae</taxon>
        <taxon>Rhynchosporeae</taxon>
        <taxon>Rhynchospora</taxon>
    </lineage>
</organism>
<comment type="caution">
    <text evidence="5">The sequence shown here is derived from an EMBL/GenBank/DDBJ whole genome shotgun (WGS) entry which is preliminary data.</text>
</comment>
<dbReference type="InterPro" id="IPR055302">
    <property type="entry name" value="F-box_dom-containing"/>
</dbReference>
<dbReference type="Gene3D" id="1.20.1280.50">
    <property type="match status" value="1"/>
</dbReference>
<dbReference type="SUPFAM" id="SSF52047">
    <property type="entry name" value="RNI-like"/>
    <property type="match status" value="1"/>
</dbReference>
<dbReference type="Proteomes" id="UP001140206">
    <property type="component" value="Chromosome 5"/>
</dbReference>
<evidence type="ECO:0000256" key="1">
    <source>
        <dbReference type="SAM" id="MobiDB-lite"/>
    </source>
</evidence>
<feature type="domain" description="F-box" evidence="2">
    <location>
        <begin position="40"/>
        <end position="78"/>
    </location>
</feature>
<dbReference type="PANTHER" id="PTHR32141">
    <property type="match status" value="1"/>
</dbReference>
<dbReference type="Pfam" id="PF00646">
    <property type="entry name" value="F-box"/>
    <property type="match status" value="1"/>
</dbReference>
<dbReference type="InterPro" id="IPR036047">
    <property type="entry name" value="F-box-like_dom_sf"/>
</dbReference>
<gene>
    <name evidence="5" type="ORF">LUZ62_084287</name>
</gene>
<keyword evidence="6" id="KW-1185">Reference proteome</keyword>
<evidence type="ECO:0000259" key="4">
    <source>
        <dbReference type="Pfam" id="PF24758"/>
    </source>
</evidence>
<dbReference type="InterPro" id="IPR001810">
    <property type="entry name" value="F-box_dom"/>
</dbReference>
<dbReference type="Pfam" id="PF24758">
    <property type="entry name" value="LRR_At5g56370"/>
    <property type="match status" value="1"/>
</dbReference>
<feature type="compositionally biased region" description="Polar residues" evidence="1">
    <location>
        <begin position="14"/>
        <end position="29"/>
    </location>
</feature>
<dbReference type="InterPro" id="IPR055411">
    <property type="entry name" value="LRR_FXL15/At3g58940/PEG3-like"/>
</dbReference>
<dbReference type="PANTHER" id="PTHR32141:SF179">
    <property type="entry name" value="F-BOX DOMAIN-CONTAINING PROTEIN"/>
    <property type="match status" value="1"/>
</dbReference>
<dbReference type="InterPro" id="IPR032675">
    <property type="entry name" value="LRR_dom_sf"/>
</dbReference>
<dbReference type="CDD" id="cd22160">
    <property type="entry name" value="F-box_AtFBL13-like"/>
    <property type="match status" value="1"/>
</dbReference>
<accession>A0AAV8C5Q2</accession>
<feature type="domain" description="FBD" evidence="3">
    <location>
        <begin position="371"/>
        <end position="408"/>
    </location>
</feature>
<evidence type="ECO:0000313" key="6">
    <source>
        <dbReference type="Proteomes" id="UP001140206"/>
    </source>
</evidence>